<feature type="region of interest" description="Disordered" evidence="2">
    <location>
        <begin position="55"/>
        <end position="108"/>
    </location>
</feature>
<dbReference type="Pfam" id="PF00076">
    <property type="entry name" value="RRM_1"/>
    <property type="match status" value="1"/>
</dbReference>
<keyword evidence="1" id="KW-0694">RNA-binding</keyword>
<sequence>MADDDDDLCPLCCNVLSKDDRRFRPCPCGYQKIRETEHNRCPACRQTYDQDNFAYLSSDEEDEEDSEDERRSRRRTSTSSTSNNNNNSSSSSSSHTISSLTTSGSSIPSDTIKKALSTVRVIQRNLVYVTNLAMGVAKPETLKKNEYFGQYGKILKVVINKNHIYNANSPHGACVSAYITYQRKEDALSAIQSIDGATVEGRTLRASFGTTKYCSYFLRKLQCNNPDCMYLHEWGQEDDSFTKEDMTNINRLYIGHNEPAVVISPTAAVAGGQPPLSSSTPGTTSTSSSYKKPISLSTSNSSTPTNQSLSSSGKTWNITNTHLSSSLNPLEWPSASDALTMNSSTSPPLTKSQERPLPSNSSWGSGMRMSSSTVKNSQDDMMEGNPMGPSSASLLASSGNNIPTSSPSVIATTPAPVPVVVVPVPLPVVVPIPVPTPPPITVITTPPTPTTNVINTTSSSSSSSSNITSTSTTTSNTVTTETKLMVNNAPPPSSFPPLSSLGGKNKRDKSSKDPSSPSTVLSPGTQLKKEEKERIEREKLEKLEREKEKQLEKERQMEKERLLSLERERQAEKEKMLEKERLEKEKQLEKEKEKQEKERLERLEKARLEILEKEAADLAILQSIQPTLSSLPMSIGGQKNMVNKSHTNDIVEPIANWEGLIPDDQPTDINFDWLPIKGNSPQSSTMIDLLLNTETQKPSEGRRKTSRFEFAKEKDSSNQQQQQQSSFLQTSPLIVPESFLSGFKSNASSSSSSLNNSNSNILLNNSNNNNNILNPTSSLMENLSLSMENSFLSNQTPNSPTTTTTTTTTTTNILDNTTTTTTTTTSTSSPPGATLEDSQQLFRSLFPSINIRFSNSRLSETKMDSPSYVDSSKQMHQFQDPAIIGGGNGDWRGPSLHKSGNSIVSPPPGFMINTPPPGFGGASVASPPPGLPPGFGGVVSQPPGLPPGFGGVVSQPPPGLPPGFGQPPSQPPGFNVVPKQQQENGMDEYLELEKTKNKESRNKTKKLNEINNNNNNNNNNGNNGYMNGGGSSSPPIMNEDQLQQQQYIQQLLQQQAQQQQQQQQQAQQQQNITQLLQLQQQQQQQSKRVDDLFSNIPSPSNFSQPNQVPLFPMNPPYPYPNMMKQPPQMNQQPFPYSFSNFSSPQRPQQPQQQQQQQQLNNNTNNKNFTEFIGQFDQQRVNGISSADELLKQHFNQQLQQQQQQQNMGNFESLDQQVMNASKEVKDLESKWQQTKLRNNQAYYR</sequence>
<feature type="region of interest" description="Disordered" evidence="2">
    <location>
        <begin position="268"/>
        <end position="315"/>
    </location>
</feature>
<dbReference type="Gene3D" id="3.30.70.330">
    <property type="match status" value="1"/>
</dbReference>
<feature type="region of interest" description="Disordered" evidence="2">
    <location>
        <begin position="943"/>
        <end position="979"/>
    </location>
</feature>
<dbReference type="OMA" id="EWPSATD"/>
<gene>
    <name evidence="4" type="ORF">DFA_07810</name>
</gene>
<evidence type="ECO:0000256" key="1">
    <source>
        <dbReference type="PROSITE-ProRule" id="PRU00176"/>
    </source>
</evidence>
<feature type="compositionally biased region" description="Pro residues" evidence="2">
    <location>
        <begin position="955"/>
        <end position="971"/>
    </location>
</feature>
<protein>
    <submittedName>
        <fullName evidence="4">RING zinc finger-containing protein</fullName>
    </submittedName>
</protein>
<dbReference type="PANTHER" id="PTHR12603:SF0">
    <property type="entry name" value="CCR4-NOT TRANSCRIPTION COMPLEX SUBUNIT 4"/>
    <property type="match status" value="1"/>
</dbReference>
<dbReference type="PROSITE" id="PS50102">
    <property type="entry name" value="RRM"/>
    <property type="match status" value="1"/>
</dbReference>
<feature type="compositionally biased region" description="Low complexity" evidence="2">
    <location>
        <begin position="77"/>
        <end position="108"/>
    </location>
</feature>
<dbReference type="InterPro" id="IPR034261">
    <property type="entry name" value="CNOT4_RRM"/>
</dbReference>
<evidence type="ECO:0000313" key="4">
    <source>
        <dbReference type="EMBL" id="EGG16832.1"/>
    </source>
</evidence>
<feature type="compositionally biased region" description="Low complexity" evidence="2">
    <location>
        <begin position="1011"/>
        <end position="1025"/>
    </location>
</feature>
<dbReference type="InterPro" id="IPR039780">
    <property type="entry name" value="Mot2"/>
</dbReference>
<dbReference type="Pfam" id="PF14570">
    <property type="entry name" value="zf-RING_4"/>
    <property type="match status" value="1"/>
</dbReference>
<feature type="region of interest" description="Disordered" evidence="2">
    <location>
        <begin position="443"/>
        <end position="534"/>
    </location>
</feature>
<dbReference type="GeneID" id="14869736"/>
<dbReference type="InterPro" id="IPR000504">
    <property type="entry name" value="RRM_dom"/>
</dbReference>
<feature type="compositionally biased region" description="Low complexity" evidence="2">
    <location>
        <begin position="790"/>
        <end position="831"/>
    </location>
</feature>
<name>F4Q3G3_CACFS</name>
<evidence type="ECO:0000259" key="3">
    <source>
        <dbReference type="PROSITE" id="PS50102"/>
    </source>
</evidence>
<dbReference type="FunFam" id="3.30.70.330:FF:000416">
    <property type="entry name" value="CCR4-NOT transcription complex subunit 4, putative"/>
    <property type="match status" value="1"/>
</dbReference>
<dbReference type="Gene3D" id="3.30.40.10">
    <property type="entry name" value="Zinc/RING finger domain, C3HC4 (zinc finger)"/>
    <property type="match status" value="1"/>
</dbReference>
<dbReference type="InterPro" id="IPR039515">
    <property type="entry name" value="NOT4_mRING-HC-C4C4"/>
</dbReference>
<dbReference type="RefSeq" id="XP_004355306.1">
    <property type="nucleotide sequence ID" value="XM_004355254.1"/>
</dbReference>
<feature type="region of interest" description="Disordered" evidence="2">
    <location>
        <begin position="1088"/>
        <end position="1167"/>
    </location>
</feature>
<evidence type="ECO:0000256" key="2">
    <source>
        <dbReference type="SAM" id="MobiDB-lite"/>
    </source>
</evidence>
<dbReference type="PANTHER" id="PTHR12603">
    <property type="entry name" value="CCR4-NOT TRANSCRIPTION COMPLEX RELATED"/>
    <property type="match status" value="1"/>
</dbReference>
<dbReference type="CDD" id="cd12438">
    <property type="entry name" value="RRM_CNOT4"/>
    <property type="match status" value="1"/>
</dbReference>
<proteinExistence type="predicted"/>
<dbReference type="SUPFAM" id="SSF54928">
    <property type="entry name" value="RNA-binding domain, RBD"/>
    <property type="match status" value="1"/>
</dbReference>
<feature type="compositionally biased region" description="Acidic residues" evidence="2">
    <location>
        <begin position="58"/>
        <end position="67"/>
    </location>
</feature>
<feature type="compositionally biased region" description="Low complexity" evidence="2">
    <location>
        <begin position="274"/>
        <end position="312"/>
    </location>
</feature>
<dbReference type="AlphaFoldDB" id="F4Q3G3"/>
<dbReference type="Proteomes" id="UP000007797">
    <property type="component" value="Unassembled WGS sequence"/>
</dbReference>
<feature type="compositionally biased region" description="Basic and acidic residues" evidence="2">
    <location>
        <begin position="697"/>
        <end position="716"/>
    </location>
</feature>
<organism evidence="4 5">
    <name type="scientific">Cavenderia fasciculata</name>
    <name type="common">Slime mold</name>
    <name type="synonym">Dictyostelium fasciculatum</name>
    <dbReference type="NCBI Taxonomy" id="261658"/>
    <lineage>
        <taxon>Eukaryota</taxon>
        <taxon>Amoebozoa</taxon>
        <taxon>Evosea</taxon>
        <taxon>Eumycetozoa</taxon>
        <taxon>Dictyostelia</taxon>
        <taxon>Acytosteliales</taxon>
        <taxon>Cavenderiaceae</taxon>
        <taxon>Cavenderia</taxon>
    </lineage>
</organism>
<feature type="region of interest" description="Disordered" evidence="2">
    <location>
        <begin position="790"/>
        <end position="835"/>
    </location>
</feature>
<dbReference type="OrthoDB" id="1923159at2759"/>
<feature type="compositionally biased region" description="Basic and acidic residues" evidence="2">
    <location>
        <begin position="993"/>
        <end position="1008"/>
    </location>
</feature>
<feature type="region of interest" description="Disordered" evidence="2">
    <location>
        <begin position="692"/>
        <end position="727"/>
    </location>
</feature>
<dbReference type="EMBL" id="GL883021">
    <property type="protein sequence ID" value="EGG16832.1"/>
    <property type="molecule type" value="Genomic_DNA"/>
</dbReference>
<feature type="compositionally biased region" description="Low complexity" evidence="2">
    <location>
        <begin position="359"/>
        <end position="372"/>
    </location>
</feature>
<dbReference type="InterPro" id="IPR003954">
    <property type="entry name" value="RRM_euk-type"/>
</dbReference>
<feature type="region of interest" description="Disordered" evidence="2">
    <location>
        <begin position="334"/>
        <end position="400"/>
    </location>
</feature>
<dbReference type="SMART" id="SM00361">
    <property type="entry name" value="RRM_1"/>
    <property type="match status" value="1"/>
</dbReference>
<dbReference type="CDD" id="cd16618">
    <property type="entry name" value="mRING-HC-C4C4_CNOT4"/>
    <property type="match status" value="1"/>
</dbReference>
<dbReference type="InterPro" id="IPR012677">
    <property type="entry name" value="Nucleotide-bd_a/b_plait_sf"/>
</dbReference>
<feature type="compositionally biased region" description="Low complexity" evidence="2">
    <location>
        <begin position="717"/>
        <end position="727"/>
    </location>
</feature>
<dbReference type="KEGG" id="dfa:DFA_07810"/>
<feature type="region of interest" description="Disordered" evidence="2">
    <location>
        <begin position="993"/>
        <end position="1037"/>
    </location>
</feature>
<keyword evidence="5" id="KW-1185">Reference proteome</keyword>
<feature type="compositionally biased region" description="Low complexity" evidence="2">
    <location>
        <begin position="443"/>
        <end position="480"/>
    </location>
</feature>
<feature type="domain" description="RRM" evidence="3">
    <location>
        <begin position="125"/>
        <end position="211"/>
    </location>
</feature>
<dbReference type="STRING" id="1054147.F4Q3G3"/>
<feature type="compositionally biased region" description="Low complexity" evidence="2">
    <location>
        <begin position="1120"/>
        <end position="1167"/>
    </location>
</feature>
<dbReference type="GO" id="GO:0003723">
    <property type="term" value="F:RNA binding"/>
    <property type="evidence" value="ECO:0007669"/>
    <property type="project" value="UniProtKB-UniRule"/>
</dbReference>
<evidence type="ECO:0000313" key="5">
    <source>
        <dbReference type="Proteomes" id="UP000007797"/>
    </source>
</evidence>
<dbReference type="InterPro" id="IPR013083">
    <property type="entry name" value="Znf_RING/FYVE/PHD"/>
</dbReference>
<feature type="compositionally biased region" description="Polar residues" evidence="2">
    <location>
        <begin position="337"/>
        <end position="351"/>
    </location>
</feature>
<dbReference type="SUPFAM" id="SSF57850">
    <property type="entry name" value="RING/U-box"/>
    <property type="match status" value="1"/>
</dbReference>
<dbReference type="GO" id="GO:0016567">
    <property type="term" value="P:protein ubiquitination"/>
    <property type="evidence" value="ECO:0007669"/>
    <property type="project" value="TreeGrafter"/>
</dbReference>
<dbReference type="GO" id="GO:0004842">
    <property type="term" value="F:ubiquitin-protein transferase activity"/>
    <property type="evidence" value="ECO:0007669"/>
    <property type="project" value="InterPro"/>
</dbReference>
<feature type="compositionally biased region" description="Polar residues" evidence="2">
    <location>
        <begin position="1095"/>
        <end position="1107"/>
    </location>
</feature>
<dbReference type="SMART" id="SM00360">
    <property type="entry name" value="RRM"/>
    <property type="match status" value="1"/>
</dbReference>
<accession>F4Q3G3</accession>
<reference evidence="5" key="1">
    <citation type="journal article" date="2011" name="Genome Res.">
        <title>Phylogeny-wide analysis of social amoeba genomes highlights ancient origins for complex intercellular communication.</title>
        <authorList>
            <person name="Heidel A.J."/>
            <person name="Lawal H.M."/>
            <person name="Felder M."/>
            <person name="Schilde C."/>
            <person name="Helps N.R."/>
            <person name="Tunggal B."/>
            <person name="Rivero F."/>
            <person name="John U."/>
            <person name="Schleicher M."/>
            <person name="Eichinger L."/>
            <person name="Platzer M."/>
            <person name="Noegel A.A."/>
            <person name="Schaap P."/>
            <person name="Gloeckner G."/>
        </authorList>
    </citation>
    <scope>NUCLEOTIDE SEQUENCE [LARGE SCALE GENOMIC DNA]</scope>
    <source>
        <strain evidence="5">SH3</strain>
    </source>
</reference>
<dbReference type="InterPro" id="IPR035979">
    <property type="entry name" value="RBD_domain_sf"/>
</dbReference>
<dbReference type="GO" id="GO:0030014">
    <property type="term" value="C:CCR4-NOT complex"/>
    <property type="evidence" value="ECO:0007669"/>
    <property type="project" value="InterPro"/>
</dbReference>